<evidence type="ECO:0000256" key="7">
    <source>
        <dbReference type="ARBA" id="ARBA00023237"/>
    </source>
</evidence>
<dbReference type="Pfam" id="PF00593">
    <property type="entry name" value="TonB_dep_Rec_b-barrel"/>
    <property type="match status" value="1"/>
</dbReference>
<accession>A0ABS5WK61</accession>
<dbReference type="Gene3D" id="2.40.170.20">
    <property type="entry name" value="TonB-dependent receptor, beta-barrel domain"/>
    <property type="match status" value="1"/>
</dbReference>
<name>A0ABS5WK61_9FLAO</name>
<evidence type="ECO:0000256" key="6">
    <source>
        <dbReference type="ARBA" id="ARBA00023136"/>
    </source>
</evidence>
<feature type="domain" description="TonB-dependent receptor plug" evidence="12">
    <location>
        <begin position="143"/>
        <end position="247"/>
    </location>
</feature>
<evidence type="ECO:0000259" key="11">
    <source>
        <dbReference type="Pfam" id="PF00593"/>
    </source>
</evidence>
<feature type="domain" description="TonB-dependent receptor-like beta-barrel" evidence="11">
    <location>
        <begin position="500"/>
        <end position="1090"/>
    </location>
</feature>
<keyword evidence="4 8" id="KW-0812">Transmembrane</keyword>
<evidence type="ECO:0000256" key="1">
    <source>
        <dbReference type="ARBA" id="ARBA00004571"/>
    </source>
</evidence>
<evidence type="ECO:0000313" key="14">
    <source>
        <dbReference type="Proteomes" id="UP000740413"/>
    </source>
</evidence>
<comment type="subcellular location">
    <subcellularLocation>
        <location evidence="1 8">Cell outer membrane</location>
        <topology evidence="1 8">Multi-pass membrane protein</topology>
    </subcellularLocation>
</comment>
<dbReference type="InterPro" id="IPR023997">
    <property type="entry name" value="TonB-dep_OMP_SusC/RagA_CS"/>
</dbReference>
<evidence type="ECO:0000256" key="2">
    <source>
        <dbReference type="ARBA" id="ARBA00022448"/>
    </source>
</evidence>
<dbReference type="InterPro" id="IPR012910">
    <property type="entry name" value="Plug_dom"/>
</dbReference>
<dbReference type="EMBL" id="JACATN010000006">
    <property type="protein sequence ID" value="MBT2163240.1"/>
    <property type="molecule type" value="Genomic_DNA"/>
</dbReference>
<keyword evidence="13" id="KW-0675">Receptor</keyword>
<dbReference type="Gene3D" id="2.170.130.10">
    <property type="entry name" value="TonB-dependent receptor, plug domain"/>
    <property type="match status" value="1"/>
</dbReference>
<feature type="chain" id="PRO_5045836285" evidence="10">
    <location>
        <begin position="38"/>
        <end position="1132"/>
    </location>
</feature>
<dbReference type="InterPro" id="IPR023996">
    <property type="entry name" value="TonB-dep_OMP_SusC/RagA"/>
</dbReference>
<comment type="caution">
    <text evidence="13">The sequence shown here is derived from an EMBL/GenBank/DDBJ whole genome shotgun (WGS) entry which is preliminary data.</text>
</comment>
<dbReference type="Pfam" id="PF07715">
    <property type="entry name" value="Plug"/>
    <property type="match status" value="1"/>
</dbReference>
<keyword evidence="3 8" id="KW-1134">Transmembrane beta strand</keyword>
<comment type="similarity">
    <text evidence="8 9">Belongs to the TonB-dependent receptor family.</text>
</comment>
<evidence type="ECO:0000259" key="12">
    <source>
        <dbReference type="Pfam" id="PF07715"/>
    </source>
</evidence>
<dbReference type="SUPFAM" id="SSF49464">
    <property type="entry name" value="Carboxypeptidase regulatory domain-like"/>
    <property type="match status" value="1"/>
</dbReference>
<evidence type="ECO:0000256" key="10">
    <source>
        <dbReference type="SAM" id="SignalP"/>
    </source>
</evidence>
<reference evidence="13 14" key="1">
    <citation type="submission" date="2020-06" db="EMBL/GenBank/DDBJ databases">
        <authorList>
            <person name="Isaeva M.P."/>
            <person name="Chernysheva N.Y."/>
        </authorList>
    </citation>
    <scope>NUCLEOTIDE SEQUENCE [LARGE SCALE GENOMIC DNA]</scope>
    <source>
        <strain evidence="13 14">KMM 6746</strain>
    </source>
</reference>
<keyword evidence="5 9" id="KW-0798">TonB box</keyword>
<dbReference type="PROSITE" id="PS52016">
    <property type="entry name" value="TONB_DEPENDENT_REC_3"/>
    <property type="match status" value="1"/>
</dbReference>
<evidence type="ECO:0000256" key="5">
    <source>
        <dbReference type="ARBA" id="ARBA00023077"/>
    </source>
</evidence>
<dbReference type="Gene3D" id="2.60.40.1120">
    <property type="entry name" value="Carboxypeptidase-like, regulatory domain"/>
    <property type="match status" value="1"/>
</dbReference>
<dbReference type="SUPFAM" id="SSF56935">
    <property type="entry name" value="Porins"/>
    <property type="match status" value="1"/>
</dbReference>
<keyword evidence="10" id="KW-0732">Signal</keyword>
<dbReference type="InterPro" id="IPR036942">
    <property type="entry name" value="Beta-barrel_TonB_sf"/>
</dbReference>
<dbReference type="InterPro" id="IPR000531">
    <property type="entry name" value="Beta-barrel_TonB"/>
</dbReference>
<gene>
    <name evidence="13" type="ORF">HW347_18355</name>
</gene>
<keyword evidence="6 8" id="KW-0472">Membrane</keyword>
<organism evidence="13 14">
    <name type="scientific">Zobellia barbeyronii</name>
    <dbReference type="NCBI Taxonomy" id="2748009"/>
    <lineage>
        <taxon>Bacteria</taxon>
        <taxon>Pseudomonadati</taxon>
        <taxon>Bacteroidota</taxon>
        <taxon>Flavobacteriia</taxon>
        <taxon>Flavobacteriales</taxon>
        <taxon>Flavobacteriaceae</taxon>
        <taxon>Zobellia</taxon>
    </lineage>
</organism>
<dbReference type="RefSeq" id="WP_214613202.1">
    <property type="nucleotide sequence ID" value="NZ_JACATN010000006.1"/>
</dbReference>
<dbReference type="Proteomes" id="UP000740413">
    <property type="component" value="Unassembled WGS sequence"/>
</dbReference>
<dbReference type="NCBIfam" id="TIGR04057">
    <property type="entry name" value="SusC_RagA_signa"/>
    <property type="match status" value="1"/>
</dbReference>
<reference evidence="14" key="2">
    <citation type="submission" date="2023-07" db="EMBL/GenBank/DDBJ databases">
        <title>Zobellia barbeyronii sp. nov., a new marine flavobacterium, isolated from green and red algae.</title>
        <authorList>
            <person name="Nedashkovskaya O.I."/>
            <person name="Otstavnykh N."/>
            <person name="Zhukova N."/>
            <person name="Guzev K."/>
            <person name="Chausova V."/>
            <person name="Tekutyeva L."/>
            <person name="Mikhailov V."/>
            <person name="Isaeva M."/>
        </authorList>
    </citation>
    <scope>NUCLEOTIDE SEQUENCE [LARGE SCALE GENOMIC DNA]</scope>
    <source>
        <strain evidence="14">KMM 6746</strain>
    </source>
</reference>
<evidence type="ECO:0000256" key="9">
    <source>
        <dbReference type="RuleBase" id="RU003357"/>
    </source>
</evidence>
<dbReference type="InterPro" id="IPR008969">
    <property type="entry name" value="CarboxyPept-like_regulatory"/>
</dbReference>
<keyword evidence="2 8" id="KW-0813">Transport</keyword>
<feature type="signal peptide" evidence="10">
    <location>
        <begin position="1"/>
        <end position="37"/>
    </location>
</feature>
<protein>
    <submittedName>
        <fullName evidence="13">TonB-dependent receptor</fullName>
    </submittedName>
</protein>
<evidence type="ECO:0000256" key="4">
    <source>
        <dbReference type="ARBA" id="ARBA00022692"/>
    </source>
</evidence>
<keyword evidence="14" id="KW-1185">Reference proteome</keyword>
<proteinExistence type="inferred from homology"/>
<dbReference type="NCBIfam" id="TIGR04056">
    <property type="entry name" value="OMP_RagA_SusC"/>
    <property type="match status" value="1"/>
</dbReference>
<sequence length="1132" mass="122624">MNQRRDYKSLRSKSKISTLGIGLFSMMICAGPQTAFANSSSDLKIEVKDIFQTTVSGIVLDSGGIPLPGANVVVKGTTNGTQTDFDGNFTLEVEDDAILVISYLGFVTKEVAVDGQSTINITLADDAAALDEVIVTGYQTETKRETTAAVSIVKAEELAAIPSGNVEQQLQGRVAGVTVITNGQPGTTSQIRIRGFGAFGGNEPLYVVDGLPVSNTEFLNPDDIETTTVLKDAAAASIYGARAANGVVVYTTKQGKRGKRKTEMTVNISSGVTDPNVGGALEILSPQDQARYTHIAYENDAAVSGDPVDYRHPQYGSNAIATLPDYLYADGVSGASASQVNLAQIQSNYENDPDNTFLIKPNLAGTNWYKEITRIAPISRFSVGFDGGTDNGRFYSGISGQNQSGILLENEFVRYTARFNSEWDIAPWLSIGENFQATYRSVTGGFGGNGGIGGANSESVILSAIRMPSIIPVYDEFGSFASTKAAGFGNARNPVRVLKNDNGDDKAYAVGGTGNIYVLLKPVDGLTIRSSLGGTYSNSHYNSYSYKYLGDSEPQASNGYSEGSNYFFNWTFTNTASYDKLFGKHRVKALAGIEALNTGVGRSINGSGINPFSTDLDFQSLSVVQSPVVNSNQFKGVNFYSLFGKLDYSFDDRYYITGVLRRDGSSRFGENNRYGVFPAVSGAWRVIAESFMQDQDVVSDLKFRAGWGQMGNSNNVDPNNQYSLYASDRSSTFYQTNGQASGTDEGFAASRIGNPDAKWETSTTLNIGFDASFFNNKLEFIFDWWQKDTEDLLYQLPLPGVTGNYASAPSVNIATMSNKGVDFEIVGRGNFTEDFSFEARVTAAFLTNKIEALAPGLDFFDGPSVRDIVATRNAVGHSLSSFYGYNVTGYFNSQAELDASVDVVRDEAGVAVLNQNGETTVALDAEGKPIPAQDGQGLGRFKYEDINGDGRITADDRKFLGSPVPDFTGGLTLNFKYKKLEFETYWYTSIGNEIWNQTKWYTDFYGVFEGSAKGPAAFNSWTPELGNNAQVPRWESASNFSTNTVGNSWYVEDGSYLRLQRLSFSYDFRGDLTDKLGLTKLKIGLSANNIWTYTNYSGIDPGVGGGADTNFGIDIGNYPVGPQYMINFEIGI</sequence>
<dbReference type="InterPro" id="IPR039426">
    <property type="entry name" value="TonB-dep_rcpt-like"/>
</dbReference>
<dbReference type="Pfam" id="PF13715">
    <property type="entry name" value="CarbopepD_reg_2"/>
    <property type="match status" value="1"/>
</dbReference>
<keyword evidence="7 8" id="KW-0998">Cell outer membrane</keyword>
<evidence type="ECO:0000256" key="8">
    <source>
        <dbReference type="PROSITE-ProRule" id="PRU01360"/>
    </source>
</evidence>
<dbReference type="InterPro" id="IPR037066">
    <property type="entry name" value="Plug_dom_sf"/>
</dbReference>
<evidence type="ECO:0000313" key="13">
    <source>
        <dbReference type="EMBL" id="MBT2163240.1"/>
    </source>
</evidence>
<evidence type="ECO:0000256" key="3">
    <source>
        <dbReference type="ARBA" id="ARBA00022452"/>
    </source>
</evidence>